<gene>
    <name evidence="1" type="ORF">NDU88_007077</name>
</gene>
<dbReference type="AlphaFoldDB" id="A0AAV7N305"/>
<organism evidence="1 2">
    <name type="scientific">Pleurodeles waltl</name>
    <name type="common">Iberian ribbed newt</name>
    <dbReference type="NCBI Taxonomy" id="8319"/>
    <lineage>
        <taxon>Eukaryota</taxon>
        <taxon>Metazoa</taxon>
        <taxon>Chordata</taxon>
        <taxon>Craniata</taxon>
        <taxon>Vertebrata</taxon>
        <taxon>Euteleostomi</taxon>
        <taxon>Amphibia</taxon>
        <taxon>Batrachia</taxon>
        <taxon>Caudata</taxon>
        <taxon>Salamandroidea</taxon>
        <taxon>Salamandridae</taxon>
        <taxon>Pleurodelinae</taxon>
        <taxon>Pleurodeles</taxon>
    </lineage>
</organism>
<keyword evidence="2" id="KW-1185">Reference proteome</keyword>
<comment type="caution">
    <text evidence="1">The sequence shown here is derived from an EMBL/GenBank/DDBJ whole genome shotgun (WGS) entry which is preliminary data.</text>
</comment>
<protein>
    <submittedName>
        <fullName evidence="1">Uncharacterized protein</fullName>
    </submittedName>
</protein>
<name>A0AAV7N305_PLEWA</name>
<sequence>MCLHKLQEVLMPCELQGGSNIGFSSPGALWWNRAALELQRSWRAMAQAPLCGEAGMGRASTGKGWLSPGRLKAPPGSCKMVRRESGAPEGPGKFSWGQQGRPCCGIRGVGLNNKCWLGSGILHHEDSRSKRLGGEEKKQRYEIGAYEENNTVSSGDEVQLRHPPFTEPMRWLRDY</sequence>
<dbReference type="EMBL" id="JANPWB010000013">
    <property type="protein sequence ID" value="KAJ1109717.1"/>
    <property type="molecule type" value="Genomic_DNA"/>
</dbReference>
<accession>A0AAV7N305</accession>
<proteinExistence type="predicted"/>
<reference evidence="1" key="1">
    <citation type="journal article" date="2022" name="bioRxiv">
        <title>Sequencing and chromosome-scale assembly of the giantPleurodeles waltlgenome.</title>
        <authorList>
            <person name="Brown T."/>
            <person name="Elewa A."/>
            <person name="Iarovenko S."/>
            <person name="Subramanian E."/>
            <person name="Araus A.J."/>
            <person name="Petzold A."/>
            <person name="Susuki M."/>
            <person name="Suzuki K.-i.T."/>
            <person name="Hayashi T."/>
            <person name="Toyoda A."/>
            <person name="Oliveira C."/>
            <person name="Osipova E."/>
            <person name="Leigh N.D."/>
            <person name="Simon A."/>
            <person name="Yun M.H."/>
        </authorList>
    </citation>
    <scope>NUCLEOTIDE SEQUENCE</scope>
    <source>
        <strain evidence="1">20211129_DDA</strain>
        <tissue evidence="1">Liver</tissue>
    </source>
</reference>
<evidence type="ECO:0000313" key="2">
    <source>
        <dbReference type="Proteomes" id="UP001066276"/>
    </source>
</evidence>
<evidence type="ECO:0000313" key="1">
    <source>
        <dbReference type="EMBL" id="KAJ1109717.1"/>
    </source>
</evidence>
<dbReference type="Proteomes" id="UP001066276">
    <property type="component" value="Chromosome 9"/>
</dbReference>